<dbReference type="FunCoup" id="D8Q3F0">
    <property type="interactions" value="427"/>
</dbReference>
<dbReference type="eggNOG" id="KOG2061">
    <property type="taxonomic scope" value="Eukaryota"/>
</dbReference>
<dbReference type="KEGG" id="scm:SCHCO_02617962"/>
<dbReference type="GO" id="GO:0030490">
    <property type="term" value="P:maturation of SSU-rRNA"/>
    <property type="evidence" value="ECO:0007669"/>
    <property type="project" value="TreeGrafter"/>
</dbReference>
<protein>
    <recommendedName>
        <fullName evidence="2">Programmed cell death protein 2 C-terminal domain-containing protein</fullName>
    </recommendedName>
</protein>
<evidence type="ECO:0000313" key="3">
    <source>
        <dbReference type="EMBL" id="EFI97677.1"/>
    </source>
</evidence>
<dbReference type="STRING" id="578458.D8Q3F0"/>
<evidence type="ECO:0000256" key="1">
    <source>
        <dbReference type="SAM" id="MobiDB-lite"/>
    </source>
</evidence>
<organism evidence="4">
    <name type="scientific">Schizophyllum commune (strain H4-8 / FGSC 9210)</name>
    <name type="common">Split gill fungus</name>
    <dbReference type="NCBI Taxonomy" id="578458"/>
    <lineage>
        <taxon>Eukaryota</taxon>
        <taxon>Fungi</taxon>
        <taxon>Dikarya</taxon>
        <taxon>Basidiomycota</taxon>
        <taxon>Agaricomycotina</taxon>
        <taxon>Agaricomycetes</taxon>
        <taxon>Agaricomycetidae</taxon>
        <taxon>Agaricales</taxon>
        <taxon>Schizophyllaceae</taxon>
        <taxon>Schizophyllum</taxon>
    </lineage>
</organism>
<dbReference type="PANTHER" id="PTHR47524:SF1">
    <property type="entry name" value="20S RRNA ACCUMULATION PROTEIN 4"/>
    <property type="match status" value="1"/>
</dbReference>
<feature type="domain" description="Programmed cell death protein 2 C-terminal" evidence="2">
    <location>
        <begin position="263"/>
        <end position="427"/>
    </location>
</feature>
<dbReference type="RefSeq" id="XP_003032580.1">
    <property type="nucleotide sequence ID" value="XM_003032534.1"/>
</dbReference>
<dbReference type="Pfam" id="PF04194">
    <property type="entry name" value="PDCD2_C"/>
    <property type="match status" value="1"/>
</dbReference>
<dbReference type="InParanoid" id="D8Q3F0"/>
<accession>D8Q3F0</accession>
<name>D8Q3F0_SCHCM</name>
<dbReference type="InterPro" id="IPR007320">
    <property type="entry name" value="PDCD2_C"/>
</dbReference>
<sequence length="430" mass="46558">MPARTEDDWSDSDDELSPEVETSVLLGVPDGPIDSSADIADAAVSRIGGRPAFLPSTEPPLAASECKICHRPVELIVQLWCPLEDSPMDRALYVWACARAGCQAKEGSVRAYRGLRYNAPYAEKLALKAEKKKAKVAAKPAAPAANPFAMGGNTAAPNPFGLGAQIFGAPVAKEENDDDDDASDAESDTESEHSLVVALASSSLEDSLWQKAPAYPPLYLSTAAEYVPPEPKVKPRLPDPDAVGGDLGEFKGLEKYENSLDVDPVFERFVRRVGFEGEQCIRYELGGTPLPFASDAVYDQLFPKPKETSITVTKADFKVTPPVKRSFEPSSVPACAHCGGPRVFECQLMPNLINILREGQKESAKDAKDAEARRKEIEQTLKGGKDPNARGMDWGTCMVFSCERDCCLGEDGKEAKDCFREELVLIQADA</sequence>
<dbReference type="VEuPathDB" id="FungiDB:SCHCODRAFT_02617962"/>
<feature type="compositionally biased region" description="Acidic residues" evidence="1">
    <location>
        <begin position="175"/>
        <end position="189"/>
    </location>
</feature>
<evidence type="ECO:0000259" key="2">
    <source>
        <dbReference type="Pfam" id="PF04194"/>
    </source>
</evidence>
<evidence type="ECO:0000313" key="4">
    <source>
        <dbReference type="Proteomes" id="UP000007431"/>
    </source>
</evidence>
<dbReference type="GeneID" id="9590525"/>
<dbReference type="GO" id="GO:0005737">
    <property type="term" value="C:cytoplasm"/>
    <property type="evidence" value="ECO:0007669"/>
    <property type="project" value="InterPro"/>
</dbReference>
<dbReference type="HOGENOM" id="CLU_031771_2_0_1"/>
<dbReference type="PANTHER" id="PTHR47524">
    <property type="entry name" value="20S RRNA ACCUMULATION PROTEIN 4"/>
    <property type="match status" value="1"/>
</dbReference>
<keyword evidence="4" id="KW-1185">Reference proteome</keyword>
<dbReference type="OrthoDB" id="443682at2759"/>
<feature type="region of interest" description="Disordered" evidence="1">
    <location>
        <begin position="173"/>
        <end position="194"/>
    </location>
</feature>
<dbReference type="EMBL" id="GL377305">
    <property type="protein sequence ID" value="EFI97677.1"/>
    <property type="molecule type" value="Genomic_DNA"/>
</dbReference>
<dbReference type="Proteomes" id="UP000007431">
    <property type="component" value="Unassembled WGS sequence"/>
</dbReference>
<proteinExistence type="predicted"/>
<dbReference type="OMA" id="MPGPWAD"/>
<gene>
    <name evidence="3" type="ORF">SCHCODRAFT_54788</name>
</gene>
<reference evidence="3 4" key="1">
    <citation type="journal article" date="2010" name="Nat. Biotechnol.">
        <title>Genome sequence of the model mushroom Schizophyllum commune.</title>
        <authorList>
            <person name="Ohm R.A."/>
            <person name="de Jong J.F."/>
            <person name="Lugones L.G."/>
            <person name="Aerts A."/>
            <person name="Kothe E."/>
            <person name="Stajich J.E."/>
            <person name="de Vries R.P."/>
            <person name="Record E."/>
            <person name="Levasseur A."/>
            <person name="Baker S.E."/>
            <person name="Bartholomew K.A."/>
            <person name="Coutinho P.M."/>
            <person name="Erdmann S."/>
            <person name="Fowler T.J."/>
            <person name="Gathman A.C."/>
            <person name="Lombard V."/>
            <person name="Henrissat B."/>
            <person name="Knabe N."/>
            <person name="Kuees U."/>
            <person name="Lilly W.W."/>
            <person name="Lindquist E."/>
            <person name="Lucas S."/>
            <person name="Magnuson J.K."/>
            <person name="Piumi F."/>
            <person name="Raudaskoski M."/>
            <person name="Salamov A."/>
            <person name="Schmutz J."/>
            <person name="Schwarze F.W.M.R."/>
            <person name="vanKuyk P.A."/>
            <person name="Horton J.S."/>
            <person name="Grigoriev I.V."/>
            <person name="Woesten H.A.B."/>
        </authorList>
    </citation>
    <scope>NUCLEOTIDE SEQUENCE [LARGE SCALE GENOMIC DNA]</scope>
    <source>
        <strain evidence="4">H4-8 / FGSC 9210</strain>
    </source>
</reference>
<dbReference type="AlphaFoldDB" id="D8Q3F0"/>